<evidence type="ECO:0000256" key="10">
    <source>
        <dbReference type="PIRSR" id="PIRSR000114-1"/>
    </source>
</evidence>
<comment type="caution">
    <text evidence="9">Lacks conserved residue(s) required for the propagation of feature annotation.</text>
</comment>
<feature type="domain" description="Glycerol-3-phosphate dehydrogenase NAD-dependent C-terminal" evidence="16">
    <location>
        <begin position="197"/>
        <end position="338"/>
    </location>
</feature>
<evidence type="ECO:0000256" key="12">
    <source>
        <dbReference type="PIRSR" id="PIRSR000114-3"/>
    </source>
</evidence>
<evidence type="ECO:0000256" key="5">
    <source>
        <dbReference type="ARBA" id="ARBA00023027"/>
    </source>
</evidence>
<dbReference type="FunFam" id="1.10.1040.10:FF:000001">
    <property type="entry name" value="Glycerol-3-phosphate dehydrogenase [NAD(P)+]"/>
    <property type="match status" value="1"/>
</dbReference>
<dbReference type="EC" id="1.1.1.94" evidence="9"/>
<evidence type="ECO:0000259" key="15">
    <source>
        <dbReference type="Pfam" id="PF01210"/>
    </source>
</evidence>
<comment type="subcellular location">
    <subcellularLocation>
        <location evidence="9">Cytoplasm</location>
    </subcellularLocation>
</comment>
<feature type="binding site" evidence="9">
    <location>
        <position position="272"/>
    </location>
    <ligand>
        <name>sn-glycerol 3-phosphate</name>
        <dbReference type="ChEBI" id="CHEBI:57597"/>
    </ligand>
</feature>
<dbReference type="Gene3D" id="3.40.50.720">
    <property type="entry name" value="NAD(P)-binding Rossmann-like Domain"/>
    <property type="match status" value="1"/>
</dbReference>
<keyword evidence="9" id="KW-0963">Cytoplasm</keyword>
<protein>
    <recommendedName>
        <fullName evidence="9">Glycerol-3-phosphate dehydrogenase [NAD(P)+]</fullName>
        <ecNumber evidence="9">1.1.1.94</ecNumber>
    </recommendedName>
    <alternativeName>
        <fullName evidence="9">NAD(P)(+)-dependent glycerol-3-phosphate dehydrogenase</fullName>
    </alternativeName>
    <alternativeName>
        <fullName evidence="9">NAD(P)H-dependent dihydroxyacetone-phosphate reductase</fullName>
    </alternativeName>
</protein>
<dbReference type="InterPro" id="IPR008927">
    <property type="entry name" value="6-PGluconate_DH-like_C_sf"/>
</dbReference>
<comment type="caution">
    <text evidence="17">The sequence shown here is derived from an EMBL/GenBank/DDBJ whole genome shotgun (WGS) entry which is preliminary data.</text>
</comment>
<dbReference type="GO" id="GO:0005975">
    <property type="term" value="P:carbohydrate metabolic process"/>
    <property type="evidence" value="ECO:0007669"/>
    <property type="project" value="InterPro"/>
</dbReference>
<dbReference type="GO" id="GO:0046167">
    <property type="term" value="P:glycerol-3-phosphate biosynthetic process"/>
    <property type="evidence" value="ECO:0007669"/>
    <property type="project" value="UniProtKB-UniRule"/>
</dbReference>
<feature type="binding site" evidence="9">
    <location>
        <position position="273"/>
    </location>
    <ligand>
        <name>sn-glycerol 3-phosphate</name>
        <dbReference type="ChEBI" id="CHEBI:57597"/>
    </ligand>
</feature>
<organism evidence="17 18">
    <name type="scientific">Chryseotalea sanaruensis</name>
    <dbReference type="NCBI Taxonomy" id="2482724"/>
    <lineage>
        <taxon>Bacteria</taxon>
        <taxon>Pseudomonadati</taxon>
        <taxon>Bacteroidota</taxon>
        <taxon>Cytophagia</taxon>
        <taxon>Cytophagales</taxon>
        <taxon>Chryseotaleaceae</taxon>
        <taxon>Chryseotalea</taxon>
    </lineage>
</organism>
<evidence type="ECO:0000256" key="14">
    <source>
        <dbReference type="RuleBase" id="RU000439"/>
    </source>
</evidence>
<dbReference type="PANTHER" id="PTHR11728:SF1">
    <property type="entry name" value="GLYCEROL-3-PHOSPHATE DEHYDROGENASE [NAD(+)] 2, CHLOROPLASTIC"/>
    <property type="match status" value="1"/>
</dbReference>
<feature type="binding site" evidence="9">
    <location>
        <position position="20"/>
    </location>
    <ligand>
        <name>NADPH</name>
        <dbReference type="ChEBI" id="CHEBI:57783"/>
    </ligand>
</feature>
<reference evidence="17 18" key="1">
    <citation type="submission" date="2018-11" db="EMBL/GenBank/DDBJ databases">
        <title>Chryseotalea sanarue gen. nov., sp., nov., a member of the family Cytophagaceae, isolated from a brackish lake in Hamamatsu Japan.</title>
        <authorList>
            <person name="Maejima Y."/>
            <person name="Iino T."/>
            <person name="Muraguchi Y."/>
            <person name="Fukuda K."/>
            <person name="Ohkuma M."/>
            <person name="Moriuchi R."/>
            <person name="Dohra H."/>
            <person name="Kimbara K."/>
            <person name="Shintani M."/>
        </authorList>
    </citation>
    <scope>NUCLEOTIDE SEQUENCE [LARGE SCALE GENOMIC DNA]</scope>
    <source>
        <strain evidence="17 18">Ys</strain>
    </source>
</reference>
<dbReference type="SUPFAM" id="SSF48179">
    <property type="entry name" value="6-phosphogluconate dehydrogenase C-terminal domain-like"/>
    <property type="match status" value="1"/>
</dbReference>
<feature type="binding site" evidence="9">
    <location>
        <position position="153"/>
    </location>
    <ligand>
        <name>sn-glycerol 3-phosphate</name>
        <dbReference type="ChEBI" id="CHEBI:57597"/>
    </ligand>
</feature>
<keyword evidence="4 9" id="KW-0560">Oxidoreductase</keyword>
<comment type="pathway">
    <text evidence="9">Membrane lipid metabolism; glycerophospholipid metabolism.</text>
</comment>
<comment type="catalytic activity">
    <reaction evidence="9">
        <text>sn-glycerol 3-phosphate + NAD(+) = dihydroxyacetone phosphate + NADH + H(+)</text>
        <dbReference type="Rhea" id="RHEA:11092"/>
        <dbReference type="ChEBI" id="CHEBI:15378"/>
        <dbReference type="ChEBI" id="CHEBI:57540"/>
        <dbReference type="ChEBI" id="CHEBI:57597"/>
        <dbReference type="ChEBI" id="CHEBI:57642"/>
        <dbReference type="ChEBI" id="CHEBI:57945"/>
        <dbReference type="EC" id="1.1.1.94"/>
    </reaction>
</comment>
<dbReference type="GO" id="GO:0051287">
    <property type="term" value="F:NAD binding"/>
    <property type="evidence" value="ECO:0007669"/>
    <property type="project" value="InterPro"/>
</dbReference>
<keyword evidence="6 9" id="KW-0443">Lipid metabolism</keyword>
<feature type="binding site" evidence="11">
    <location>
        <begin position="272"/>
        <end position="273"/>
    </location>
    <ligand>
        <name>substrate</name>
    </ligand>
</feature>
<dbReference type="InterPro" id="IPR036291">
    <property type="entry name" value="NAD(P)-bd_dom_sf"/>
</dbReference>
<evidence type="ECO:0000256" key="9">
    <source>
        <dbReference type="HAMAP-Rule" id="MF_00394"/>
    </source>
</evidence>
<feature type="binding site" evidence="9">
    <location>
        <position position="157"/>
    </location>
    <ligand>
        <name>NADPH</name>
        <dbReference type="ChEBI" id="CHEBI:57783"/>
    </ligand>
</feature>
<dbReference type="EMBL" id="BHXQ01000007">
    <property type="protein sequence ID" value="GCC53347.1"/>
    <property type="molecule type" value="Genomic_DNA"/>
</dbReference>
<evidence type="ECO:0000256" key="13">
    <source>
        <dbReference type="RuleBase" id="RU000437"/>
    </source>
</evidence>
<dbReference type="PROSITE" id="PS00957">
    <property type="entry name" value="NAD_G3PDH"/>
    <property type="match status" value="1"/>
</dbReference>
<dbReference type="OrthoDB" id="9812273at2"/>
<proteinExistence type="inferred from homology"/>
<keyword evidence="2 9" id="KW-0444">Lipid biosynthesis</keyword>
<feature type="binding site" evidence="12">
    <location>
        <position position="272"/>
    </location>
    <ligand>
        <name>NAD(+)</name>
        <dbReference type="ChEBI" id="CHEBI:57540"/>
    </ligand>
</feature>
<keyword evidence="8 9" id="KW-1208">Phospholipid metabolism</keyword>
<dbReference type="UniPathway" id="UPA00940"/>
<name>A0A401UEQ5_9BACT</name>
<evidence type="ECO:0000256" key="4">
    <source>
        <dbReference type="ARBA" id="ARBA00023002"/>
    </source>
</evidence>
<evidence type="ECO:0000256" key="7">
    <source>
        <dbReference type="ARBA" id="ARBA00023209"/>
    </source>
</evidence>
<keyword evidence="7 9" id="KW-0594">Phospholipid biosynthesis</keyword>
<dbReference type="SUPFAM" id="SSF51735">
    <property type="entry name" value="NAD(P)-binding Rossmann-fold domains"/>
    <property type="match status" value="1"/>
</dbReference>
<comment type="catalytic activity">
    <reaction evidence="9 14">
        <text>sn-glycerol 3-phosphate + NADP(+) = dihydroxyacetone phosphate + NADPH + H(+)</text>
        <dbReference type="Rhea" id="RHEA:11096"/>
        <dbReference type="ChEBI" id="CHEBI:15378"/>
        <dbReference type="ChEBI" id="CHEBI:57597"/>
        <dbReference type="ChEBI" id="CHEBI:57642"/>
        <dbReference type="ChEBI" id="CHEBI:57783"/>
        <dbReference type="ChEBI" id="CHEBI:58349"/>
        <dbReference type="EC" id="1.1.1.94"/>
    </reaction>
</comment>
<dbReference type="InterPro" id="IPR011128">
    <property type="entry name" value="G3P_DH_NAD-dep_N"/>
</dbReference>
<evidence type="ECO:0000256" key="1">
    <source>
        <dbReference type="ARBA" id="ARBA00011009"/>
    </source>
</evidence>
<dbReference type="InterPro" id="IPR006168">
    <property type="entry name" value="G3P_DH_NAD-dep"/>
</dbReference>
<evidence type="ECO:0000256" key="11">
    <source>
        <dbReference type="PIRSR" id="PIRSR000114-2"/>
    </source>
</evidence>
<dbReference type="PIRSF" id="PIRSF000114">
    <property type="entry name" value="Glycerol-3-P_dh"/>
    <property type="match status" value="1"/>
</dbReference>
<evidence type="ECO:0000313" key="18">
    <source>
        <dbReference type="Proteomes" id="UP000288227"/>
    </source>
</evidence>
<evidence type="ECO:0000256" key="6">
    <source>
        <dbReference type="ARBA" id="ARBA00023098"/>
    </source>
</evidence>
<evidence type="ECO:0000313" key="17">
    <source>
        <dbReference type="EMBL" id="GCC53347.1"/>
    </source>
</evidence>
<sequence length="354" mass="38606">MNSINLSDNKPIGVIGAGNFGSAVANLLARQRPVLLYARDPEVVHRINTSRDNRGHIIDKNVTAVNDLAKVAAECDIIFPIIPSSHFRSVIRSLSPHLHPYHILIHGTKGFDITLPKHSTIEEIETLNRHQVKTMSEVIREESAVVRVGCLAGPNLSKELAAQHPSATVIASPFNEVIELGKKLLRNDYFQVYGNNDLTGVELAGVLKNVIAIASGALSGLGYGENARGLLISRGVVEMIYLGRALGGNTKAFLGVAGIGDLVTTCNSSLSRNFQVGHKLAQGKTLQDILAETDEVAEGINTVRIAKKCADYYQVKAPITHALYRVLFEKLTVQQALQYLMRYPLNVDIDFLDK</sequence>
<dbReference type="InterPro" id="IPR013328">
    <property type="entry name" value="6PGD_dom2"/>
</dbReference>
<dbReference type="AlphaFoldDB" id="A0A401UEQ5"/>
<feature type="active site" description="Proton acceptor" evidence="9 10">
    <location>
        <position position="208"/>
    </location>
</feature>
<feature type="domain" description="Glycerol-3-phosphate dehydrogenase NAD-dependent N-terminal" evidence="15">
    <location>
        <begin position="12"/>
        <end position="173"/>
    </location>
</feature>
<feature type="binding site" evidence="9">
    <location>
        <position position="109"/>
    </location>
    <ligand>
        <name>NADPH</name>
        <dbReference type="ChEBI" id="CHEBI:57783"/>
    </ligand>
</feature>
<keyword evidence="18" id="KW-1185">Reference proteome</keyword>
<evidence type="ECO:0000256" key="2">
    <source>
        <dbReference type="ARBA" id="ARBA00022516"/>
    </source>
</evidence>
<feature type="binding site" evidence="12">
    <location>
        <begin position="16"/>
        <end position="21"/>
    </location>
    <ligand>
        <name>NAD(+)</name>
        <dbReference type="ChEBI" id="CHEBI:57540"/>
    </ligand>
</feature>
<dbReference type="GO" id="GO:0005829">
    <property type="term" value="C:cytosol"/>
    <property type="evidence" value="ECO:0007669"/>
    <property type="project" value="TreeGrafter"/>
</dbReference>
<feature type="binding site" evidence="9">
    <location>
        <position position="272"/>
    </location>
    <ligand>
        <name>NADPH</name>
        <dbReference type="ChEBI" id="CHEBI:57783"/>
    </ligand>
</feature>
<keyword evidence="3 9" id="KW-0521">NADP</keyword>
<feature type="binding site" evidence="11">
    <location>
        <position position="109"/>
    </location>
    <ligand>
        <name>substrate</name>
    </ligand>
</feature>
<dbReference type="Pfam" id="PF01210">
    <property type="entry name" value="NAD_Gly3P_dh_N"/>
    <property type="match status" value="1"/>
</dbReference>
<keyword evidence="5 9" id="KW-0520">NAD</keyword>
<feature type="binding site" evidence="9">
    <location>
        <position position="271"/>
    </location>
    <ligand>
        <name>sn-glycerol 3-phosphate</name>
        <dbReference type="ChEBI" id="CHEBI:57597"/>
    </ligand>
</feature>
<dbReference type="Pfam" id="PF07479">
    <property type="entry name" value="NAD_Gly3P_dh_C"/>
    <property type="match status" value="1"/>
</dbReference>
<gene>
    <name evidence="9" type="primary">gpsA</name>
    <name evidence="17" type="ORF">SanaruYs_35900</name>
</gene>
<dbReference type="RefSeq" id="WP_127123995.1">
    <property type="nucleotide sequence ID" value="NZ_BHXQ01000007.1"/>
</dbReference>
<dbReference type="GO" id="GO:0141152">
    <property type="term" value="F:glycerol-3-phosphate dehydrogenase (NAD+) activity"/>
    <property type="evidence" value="ECO:0007669"/>
    <property type="project" value="RHEA"/>
</dbReference>
<comment type="function">
    <text evidence="9">Catalyzes the reduction of the glycolytic intermediate dihydroxyacetone phosphate (DHAP) to sn-glycerol 3-phosphate (G3P), the key precursor for phospholipid synthesis.</text>
</comment>
<dbReference type="Proteomes" id="UP000288227">
    <property type="component" value="Unassembled WGS sequence"/>
</dbReference>
<dbReference type="Gene3D" id="1.10.1040.10">
    <property type="entry name" value="N-(1-d-carboxylethyl)-l-norvaline Dehydrogenase, domain 2"/>
    <property type="match status" value="1"/>
</dbReference>
<feature type="binding site" evidence="9">
    <location>
        <position position="298"/>
    </location>
    <ligand>
        <name>NADPH</name>
        <dbReference type="ChEBI" id="CHEBI:57783"/>
    </ligand>
</feature>
<dbReference type="GO" id="GO:0046474">
    <property type="term" value="P:glycerophospholipid biosynthetic process"/>
    <property type="evidence" value="ECO:0007669"/>
    <property type="project" value="TreeGrafter"/>
</dbReference>
<dbReference type="PRINTS" id="PR00077">
    <property type="entry name" value="GPDHDRGNASE"/>
</dbReference>
<comment type="similarity">
    <text evidence="1 9 13">Belongs to the NAD-dependent glycerol-3-phosphate dehydrogenase family.</text>
</comment>
<dbReference type="GO" id="GO:0046168">
    <property type="term" value="P:glycerol-3-phosphate catabolic process"/>
    <property type="evidence" value="ECO:0007669"/>
    <property type="project" value="InterPro"/>
</dbReference>
<evidence type="ECO:0000256" key="8">
    <source>
        <dbReference type="ARBA" id="ARBA00023264"/>
    </source>
</evidence>
<feature type="binding site" evidence="9">
    <location>
        <position position="208"/>
    </location>
    <ligand>
        <name>sn-glycerol 3-phosphate</name>
        <dbReference type="ChEBI" id="CHEBI:57597"/>
    </ligand>
</feature>
<accession>A0A401UEQ5</accession>
<dbReference type="PANTHER" id="PTHR11728">
    <property type="entry name" value="GLYCEROL-3-PHOSPHATE DEHYDROGENASE"/>
    <property type="match status" value="1"/>
</dbReference>
<keyword evidence="9" id="KW-0547">Nucleotide-binding</keyword>
<dbReference type="HAMAP" id="MF_00394">
    <property type="entry name" value="NAD_Glyc3P_dehydrog"/>
    <property type="match status" value="1"/>
</dbReference>
<dbReference type="GO" id="GO:0141153">
    <property type="term" value="F:glycerol-3-phosphate dehydrogenase (NADP+) activity"/>
    <property type="evidence" value="ECO:0007669"/>
    <property type="project" value="RHEA"/>
</dbReference>
<dbReference type="NCBIfam" id="NF000942">
    <property type="entry name" value="PRK00094.1-4"/>
    <property type="match status" value="1"/>
</dbReference>
<feature type="binding site" evidence="9">
    <location>
        <position position="261"/>
    </location>
    <ligand>
        <name>sn-glycerol 3-phosphate</name>
        <dbReference type="ChEBI" id="CHEBI:57597"/>
    </ligand>
</feature>
<dbReference type="InterPro" id="IPR006109">
    <property type="entry name" value="G3P_DH_NAD-dep_C"/>
</dbReference>
<feature type="binding site" evidence="9">
    <location>
        <position position="39"/>
    </location>
    <ligand>
        <name>NADPH</name>
        <dbReference type="ChEBI" id="CHEBI:57783"/>
    </ligand>
</feature>
<feature type="binding site" evidence="9">
    <location>
        <position position="296"/>
    </location>
    <ligand>
        <name>NADPH</name>
        <dbReference type="ChEBI" id="CHEBI:57783"/>
    </ligand>
</feature>
<evidence type="ECO:0000259" key="16">
    <source>
        <dbReference type="Pfam" id="PF07479"/>
    </source>
</evidence>
<evidence type="ECO:0000256" key="3">
    <source>
        <dbReference type="ARBA" id="ARBA00022857"/>
    </source>
</evidence>
<dbReference type="NCBIfam" id="NF000940">
    <property type="entry name" value="PRK00094.1-2"/>
    <property type="match status" value="1"/>
</dbReference>
<feature type="binding site" evidence="9">
    <location>
        <position position="109"/>
    </location>
    <ligand>
        <name>sn-glycerol 3-phosphate</name>
        <dbReference type="ChEBI" id="CHEBI:57597"/>
    </ligand>
</feature>